<dbReference type="InterPro" id="IPR052990">
    <property type="entry name" value="Sulfoquinovosidase_GH31"/>
</dbReference>
<dbReference type="CDD" id="cd14752">
    <property type="entry name" value="GH31_N"/>
    <property type="match status" value="1"/>
</dbReference>
<dbReference type="InterPro" id="IPR013780">
    <property type="entry name" value="Glyco_hydro_b"/>
</dbReference>
<dbReference type="EMBL" id="CP012672">
    <property type="protein sequence ID" value="AUX29401.1"/>
    <property type="molecule type" value="Genomic_DNA"/>
</dbReference>
<dbReference type="RefSeq" id="WP_129573574.1">
    <property type="nucleotide sequence ID" value="NZ_CP012672.1"/>
</dbReference>
<dbReference type="SUPFAM" id="SSF51011">
    <property type="entry name" value="Glycosyl hydrolase domain"/>
    <property type="match status" value="1"/>
</dbReference>
<dbReference type="PANTHER" id="PTHR46959:SF2">
    <property type="entry name" value="SULFOQUINOVOSIDASE"/>
    <property type="match status" value="1"/>
</dbReference>
<dbReference type="SUPFAM" id="SSF74650">
    <property type="entry name" value="Galactose mutarotase-like"/>
    <property type="match status" value="1"/>
</dbReference>
<organism evidence="7 8">
    <name type="scientific">Sorangium cellulosum</name>
    <name type="common">Polyangium cellulosum</name>
    <dbReference type="NCBI Taxonomy" id="56"/>
    <lineage>
        <taxon>Bacteria</taxon>
        <taxon>Pseudomonadati</taxon>
        <taxon>Myxococcota</taxon>
        <taxon>Polyangia</taxon>
        <taxon>Polyangiales</taxon>
        <taxon>Polyangiaceae</taxon>
        <taxon>Sorangium</taxon>
    </lineage>
</organism>
<feature type="domain" description="Glycosyl hydrolase family 31 C-terminal" evidence="6">
    <location>
        <begin position="624"/>
        <end position="708"/>
    </location>
</feature>
<dbReference type="InterPro" id="IPR017853">
    <property type="entry name" value="GH"/>
</dbReference>
<sequence length="837" mass="90762">MRSPLPPPLALFALLLPACSSTAPPGPEDRLLRFESPDAAVEINTAPFALRILDAEGNTVLATVKGAGDGAYGGPAATIDEAVHRAGFLPGWDEFTPIEGPWRRAAHATVRAERSDGATLDLARDGLFLTLDVSLEGPRVRLALDAREAEDQGEPIALNKTSLSFALRQDEHFYGLGERFATVDHRGQSLYAWAEEGGLGQGEDAPAGPGNPYPNGPSMTYFPVPFFLSSQGYAVHVDTTFRSEVHLGSEASDAWRLAVDAPSFATTIYVRSEPLAAIADYTEDTGRPPVPAPWVFGPRRRVNRGSMIDGVDEYLLMRQRKIPITGIDDALHFLPALSHLGVEAELAHWTSDLHAAGYKVMAYNNPYIAENAPNAEADYTYAKDHGFLVKGPDGEPSLTTFISGQLLTVAAVDLTNPDAVAWYKDLLRRTLDLGYDGWMHDFGEYTAHDAVFHDGRRGAEVHNEFPVLSARAAHELLEEERPGDYLFFVRSGYRGTQALVPAVWGGDAEATFDETQGLPSAVRGGLNLSMSGVPYWGSDVTGFKCITSAPNDKEVFLRWVQLGAASPIMMEQDACSNPVTKKTKWKLWNDQETQDVYAKYARLHTRLLPYFMTLAQEAAKSGKPLSMHPFLLHPRDPAAWSVDDAYYLGPALYVAPVVRRGETSKTAWLPPGAEYVDLDDLTAYAGGREQVIPAPLEKLPLLLVSEQILPLLDPSIDTLAPATDPSVVTLEQVSDRLDVLVALRPGGRARLTLADGTTLEASRGAEQGNPGALEEASAATIEACASCFLATSEGGVERLRATSKLADSSEIALEDVTLTAKGGPARRVRWDVLRLRP</sequence>
<dbReference type="SUPFAM" id="SSF51445">
    <property type="entry name" value="(Trans)glycosidases"/>
    <property type="match status" value="1"/>
</dbReference>
<evidence type="ECO:0000256" key="3">
    <source>
        <dbReference type="SAM" id="SignalP"/>
    </source>
</evidence>
<evidence type="ECO:0000256" key="2">
    <source>
        <dbReference type="RuleBase" id="RU361185"/>
    </source>
</evidence>
<feature type="domain" description="Glycoside hydrolase family 31 TIM barrel" evidence="4">
    <location>
        <begin position="347"/>
        <end position="614"/>
    </location>
</feature>
<dbReference type="GO" id="GO:0030246">
    <property type="term" value="F:carbohydrate binding"/>
    <property type="evidence" value="ECO:0007669"/>
    <property type="project" value="InterPro"/>
</dbReference>
<dbReference type="GO" id="GO:0004553">
    <property type="term" value="F:hydrolase activity, hydrolyzing O-glycosyl compounds"/>
    <property type="evidence" value="ECO:0007669"/>
    <property type="project" value="InterPro"/>
</dbReference>
<dbReference type="Gene3D" id="2.60.40.1760">
    <property type="entry name" value="glycosyl hydrolase (family 31)"/>
    <property type="match status" value="1"/>
</dbReference>
<dbReference type="Pfam" id="PF01055">
    <property type="entry name" value="Glyco_hydro_31_2nd"/>
    <property type="match status" value="1"/>
</dbReference>
<dbReference type="InterPro" id="IPR000322">
    <property type="entry name" value="Glyco_hydro_31_TIM"/>
</dbReference>
<accession>A0A4P2QII7</accession>
<feature type="signal peptide" evidence="3">
    <location>
        <begin position="1"/>
        <end position="23"/>
    </location>
</feature>
<dbReference type="Gene3D" id="3.20.20.80">
    <property type="entry name" value="Glycosidases"/>
    <property type="match status" value="1"/>
</dbReference>
<dbReference type="Pfam" id="PF21365">
    <property type="entry name" value="Glyco_hydro_31_3rd"/>
    <property type="match status" value="1"/>
</dbReference>
<dbReference type="InterPro" id="IPR048395">
    <property type="entry name" value="Glyco_hydro_31_C"/>
</dbReference>
<gene>
    <name evidence="7" type="ORF">SOCE836_014910</name>
</gene>
<dbReference type="InterPro" id="IPR025887">
    <property type="entry name" value="Glyco_hydro_31_N_dom"/>
</dbReference>
<reference evidence="7 8" key="1">
    <citation type="submission" date="2015-09" db="EMBL/GenBank/DDBJ databases">
        <title>Sorangium comparison.</title>
        <authorList>
            <person name="Zaburannyi N."/>
            <person name="Bunk B."/>
            <person name="Overmann J."/>
            <person name="Mueller R."/>
        </authorList>
    </citation>
    <scope>NUCLEOTIDE SEQUENCE [LARGE SCALE GENOMIC DNA]</scope>
    <source>
        <strain evidence="7 8">So ce836</strain>
    </source>
</reference>
<dbReference type="Pfam" id="PF13802">
    <property type="entry name" value="Gal_mutarotas_2"/>
    <property type="match status" value="1"/>
</dbReference>
<feature type="chain" id="PRO_5020512094" evidence="3">
    <location>
        <begin position="24"/>
        <end position="837"/>
    </location>
</feature>
<evidence type="ECO:0000313" key="7">
    <source>
        <dbReference type="EMBL" id="AUX29401.1"/>
    </source>
</evidence>
<dbReference type="Gene3D" id="2.60.40.1180">
    <property type="entry name" value="Golgi alpha-mannosidase II"/>
    <property type="match status" value="1"/>
</dbReference>
<proteinExistence type="inferred from homology"/>
<dbReference type="InterPro" id="IPR011013">
    <property type="entry name" value="Gal_mutarotase_sf_dom"/>
</dbReference>
<evidence type="ECO:0000313" key="8">
    <source>
        <dbReference type="Proteomes" id="UP000295497"/>
    </source>
</evidence>
<evidence type="ECO:0000259" key="6">
    <source>
        <dbReference type="Pfam" id="PF21365"/>
    </source>
</evidence>
<dbReference type="Proteomes" id="UP000295497">
    <property type="component" value="Chromosome"/>
</dbReference>
<keyword evidence="3" id="KW-0732">Signal</keyword>
<evidence type="ECO:0000259" key="4">
    <source>
        <dbReference type="Pfam" id="PF01055"/>
    </source>
</evidence>
<dbReference type="GO" id="GO:0005975">
    <property type="term" value="P:carbohydrate metabolic process"/>
    <property type="evidence" value="ECO:0007669"/>
    <property type="project" value="InterPro"/>
</dbReference>
<feature type="domain" description="Glycoside hydrolase family 31 N-terminal" evidence="5">
    <location>
        <begin position="38"/>
        <end position="245"/>
    </location>
</feature>
<name>A0A4P2QII7_SORCE</name>
<dbReference type="AlphaFoldDB" id="A0A4P2QII7"/>
<keyword evidence="2" id="KW-0378">Hydrolase</keyword>
<protein>
    <submittedName>
        <fullName evidence="7">Uncharacterized protein</fullName>
    </submittedName>
</protein>
<keyword evidence="2" id="KW-0326">Glycosidase</keyword>
<comment type="similarity">
    <text evidence="1 2">Belongs to the glycosyl hydrolase 31 family.</text>
</comment>
<evidence type="ECO:0000259" key="5">
    <source>
        <dbReference type="Pfam" id="PF13802"/>
    </source>
</evidence>
<evidence type="ECO:0000256" key="1">
    <source>
        <dbReference type="ARBA" id="ARBA00007806"/>
    </source>
</evidence>
<dbReference type="PANTHER" id="PTHR46959">
    <property type="entry name" value="SULFOQUINOVOSIDASE"/>
    <property type="match status" value="1"/>
</dbReference>